<evidence type="ECO:0000256" key="9">
    <source>
        <dbReference type="ARBA" id="ARBA00023204"/>
    </source>
</evidence>
<sequence>MEREEGVTHIVLAHEVDFATWRQAVRYHVSKGTRPEELSWSILKSADVFGQKVSHPVWQAPEAGGALTLPRSLVERLVLAIQAQDPDRFSRLYRLVYRVVHEGLDLQQDNTDSDGLLVDQWVTSIKQESAAFRQAFAAYYRNGGRDAWYYEPQNYILEANAAFCRARVAERWAVHTPYRSMQWDGRALFFGEGGRASSLWQPDAAWPWEGYPNTVLIPTEMERQQAETLDQLGAEAMDCRSCALWKPAQRTVFGEGPATARIMVVGEQPGDQEDKAGHPFVGPAGQVFDSALRDAALTRSDVYVTNAVKHFRFTWRGSHRLHQKPEQENITACRSWLDAERRLVKPELIVMMGVTAAQSLLGRPITISRERSRIFDLGPGVQGLVTVHPSYLLRLPSQEDKQREYARFVEDLKLAQHCVAVKL</sequence>
<protein>
    <recommendedName>
        <fullName evidence="2">Type-4 uracil-DNA glycosylase</fullName>
    </recommendedName>
</protein>
<keyword evidence="8" id="KW-0411">Iron-sulfur</keyword>
<dbReference type="Pfam" id="PF03167">
    <property type="entry name" value="UDG"/>
    <property type="match status" value="1"/>
</dbReference>
<dbReference type="Proteomes" id="UP000196086">
    <property type="component" value="Unassembled WGS sequence"/>
</dbReference>
<keyword evidence="7" id="KW-0408">Iron</keyword>
<dbReference type="GO" id="GO:0097506">
    <property type="term" value="F:deaminated base DNA N-glycosylase activity"/>
    <property type="evidence" value="ECO:0007669"/>
    <property type="project" value="UniProtKB-ARBA"/>
</dbReference>
<reference evidence="11 12" key="1">
    <citation type="submission" date="2014-06" db="EMBL/GenBank/DDBJ databases">
        <authorList>
            <person name="Ju J."/>
            <person name="Zhang J."/>
        </authorList>
    </citation>
    <scope>NUCLEOTIDE SEQUENCE [LARGE SCALE GENOMIC DNA]</scope>
    <source>
        <strain evidence="11 12">DsW_47</strain>
    </source>
</reference>
<keyword evidence="6" id="KW-0378">Hydrolase</keyword>
<keyword evidence="9" id="KW-0234">DNA repair</keyword>
<evidence type="ECO:0000256" key="2">
    <source>
        <dbReference type="ARBA" id="ARBA00019403"/>
    </source>
</evidence>
<dbReference type="InterPro" id="IPR051536">
    <property type="entry name" value="UDG_Type-4/5"/>
</dbReference>
<dbReference type="AlphaFoldDB" id="A0A1Z5YU50"/>
<dbReference type="SMART" id="SM00986">
    <property type="entry name" value="UDG"/>
    <property type="match status" value="1"/>
</dbReference>
<dbReference type="OrthoDB" id="5290748at2"/>
<evidence type="ECO:0000313" key="12">
    <source>
        <dbReference type="Proteomes" id="UP000196086"/>
    </source>
</evidence>
<comment type="similarity">
    <text evidence="1">Belongs to the uracil-DNA glycosylase (UDG) superfamily. Type 4 (UDGa) family.</text>
</comment>
<dbReference type="InterPro" id="IPR005122">
    <property type="entry name" value="Uracil-DNA_glycosylase-like"/>
</dbReference>
<evidence type="ECO:0000256" key="3">
    <source>
        <dbReference type="ARBA" id="ARBA00022485"/>
    </source>
</evidence>
<dbReference type="RefSeq" id="WP_086651406.1">
    <property type="nucleotide sequence ID" value="NZ_JOMQ01000035.1"/>
</dbReference>
<dbReference type="PANTHER" id="PTHR33693:SF9">
    <property type="entry name" value="TYPE-4 URACIL-DNA GLYCOSYLASE"/>
    <property type="match status" value="1"/>
</dbReference>
<dbReference type="PANTHER" id="PTHR33693">
    <property type="entry name" value="TYPE-5 URACIL-DNA GLYCOSYLASE"/>
    <property type="match status" value="1"/>
</dbReference>
<keyword evidence="3" id="KW-0004">4Fe-4S</keyword>
<dbReference type="InterPro" id="IPR005273">
    <property type="entry name" value="Ura-DNA_glyco_family4"/>
</dbReference>
<accession>A0A1Z5YU50</accession>
<dbReference type="InterPro" id="IPR036895">
    <property type="entry name" value="Uracil-DNA_glycosylase-like_sf"/>
</dbReference>
<dbReference type="SUPFAM" id="SSF52141">
    <property type="entry name" value="Uracil-DNA glycosylase-like"/>
    <property type="match status" value="1"/>
</dbReference>
<dbReference type="NCBIfam" id="TIGR03914">
    <property type="entry name" value="UDG_fam_dom"/>
    <property type="match status" value="1"/>
</dbReference>
<evidence type="ECO:0000256" key="4">
    <source>
        <dbReference type="ARBA" id="ARBA00022723"/>
    </source>
</evidence>
<dbReference type="EMBL" id="JOMQ01000035">
    <property type="protein sequence ID" value="OUJ02017.1"/>
    <property type="molecule type" value="Genomic_DNA"/>
</dbReference>
<dbReference type="GO" id="GO:0046872">
    <property type="term" value="F:metal ion binding"/>
    <property type="evidence" value="ECO:0007669"/>
    <property type="project" value="UniProtKB-KW"/>
</dbReference>
<dbReference type="Gene3D" id="3.40.470.10">
    <property type="entry name" value="Uracil-DNA glycosylase-like domain"/>
    <property type="match status" value="1"/>
</dbReference>
<gene>
    <name evidence="11" type="ORF">HK14_07475</name>
</gene>
<organism evidence="11 12">
    <name type="scientific">Acetobacter cibinongensis</name>
    <dbReference type="NCBI Taxonomy" id="146475"/>
    <lineage>
        <taxon>Bacteria</taxon>
        <taxon>Pseudomonadati</taxon>
        <taxon>Pseudomonadota</taxon>
        <taxon>Alphaproteobacteria</taxon>
        <taxon>Acetobacterales</taxon>
        <taxon>Acetobacteraceae</taxon>
        <taxon>Acetobacter</taxon>
    </lineage>
</organism>
<evidence type="ECO:0000259" key="10">
    <source>
        <dbReference type="SMART" id="SM00986"/>
    </source>
</evidence>
<evidence type="ECO:0000256" key="7">
    <source>
        <dbReference type="ARBA" id="ARBA00023004"/>
    </source>
</evidence>
<evidence type="ECO:0000256" key="6">
    <source>
        <dbReference type="ARBA" id="ARBA00022801"/>
    </source>
</evidence>
<evidence type="ECO:0000256" key="5">
    <source>
        <dbReference type="ARBA" id="ARBA00022763"/>
    </source>
</evidence>
<keyword evidence="5" id="KW-0227">DNA damage</keyword>
<evidence type="ECO:0000256" key="8">
    <source>
        <dbReference type="ARBA" id="ARBA00023014"/>
    </source>
</evidence>
<dbReference type="CDD" id="cd10030">
    <property type="entry name" value="UDG-F4_TTUDGA_SPO1dp_like"/>
    <property type="match status" value="1"/>
</dbReference>
<comment type="caution">
    <text evidence="11">The sequence shown here is derived from an EMBL/GenBank/DDBJ whole genome shotgun (WGS) entry which is preliminary data.</text>
</comment>
<feature type="domain" description="Uracil-DNA glycosylase-like" evidence="10">
    <location>
        <begin position="253"/>
        <end position="413"/>
    </location>
</feature>
<dbReference type="SMART" id="SM00987">
    <property type="entry name" value="UreE_C"/>
    <property type="match status" value="1"/>
</dbReference>
<keyword evidence="4" id="KW-0479">Metal-binding</keyword>
<dbReference type="NCBIfam" id="TIGR00758">
    <property type="entry name" value="UDG_fam4"/>
    <property type="match status" value="1"/>
</dbReference>
<evidence type="ECO:0000256" key="1">
    <source>
        <dbReference type="ARBA" id="ARBA00006521"/>
    </source>
</evidence>
<dbReference type="GO" id="GO:0006281">
    <property type="term" value="P:DNA repair"/>
    <property type="evidence" value="ECO:0007669"/>
    <property type="project" value="UniProtKB-KW"/>
</dbReference>
<name>A0A1Z5YU50_9PROT</name>
<evidence type="ECO:0000313" key="11">
    <source>
        <dbReference type="EMBL" id="OUJ02017.1"/>
    </source>
</evidence>
<proteinExistence type="inferred from homology"/>
<dbReference type="GO" id="GO:0051539">
    <property type="term" value="F:4 iron, 4 sulfur cluster binding"/>
    <property type="evidence" value="ECO:0007669"/>
    <property type="project" value="UniProtKB-KW"/>
</dbReference>